<protein>
    <submittedName>
        <fullName evidence="3">SAG family member</fullName>
    </submittedName>
</protein>
<dbReference type="AlphaFoldDB" id="U6KGZ5"/>
<feature type="region of interest" description="Disordered" evidence="1">
    <location>
        <begin position="65"/>
        <end position="90"/>
    </location>
</feature>
<feature type="signal peptide" evidence="2">
    <location>
        <begin position="1"/>
        <end position="18"/>
    </location>
</feature>
<name>U6KGZ5_9EIME</name>
<dbReference type="RefSeq" id="XP_013357291.1">
    <property type="nucleotide sequence ID" value="XM_013501837.1"/>
</dbReference>
<organism evidence="3 4">
    <name type="scientific">Eimeria mitis</name>
    <dbReference type="NCBI Taxonomy" id="44415"/>
    <lineage>
        <taxon>Eukaryota</taxon>
        <taxon>Sar</taxon>
        <taxon>Alveolata</taxon>
        <taxon>Apicomplexa</taxon>
        <taxon>Conoidasida</taxon>
        <taxon>Coccidia</taxon>
        <taxon>Eucoccidiorida</taxon>
        <taxon>Eimeriorina</taxon>
        <taxon>Eimeriidae</taxon>
        <taxon>Eimeria</taxon>
    </lineage>
</organism>
<dbReference type="InterPro" id="IPR021288">
    <property type="entry name" value="Surface_antigen"/>
</dbReference>
<dbReference type="OrthoDB" id="347450at2759"/>
<evidence type="ECO:0000313" key="4">
    <source>
        <dbReference type="Proteomes" id="UP000030744"/>
    </source>
</evidence>
<dbReference type="EMBL" id="HG687083">
    <property type="protein sequence ID" value="CDJ34728.1"/>
    <property type="molecule type" value="Genomic_DNA"/>
</dbReference>
<evidence type="ECO:0000313" key="3">
    <source>
        <dbReference type="EMBL" id="CDJ34728.1"/>
    </source>
</evidence>
<feature type="compositionally biased region" description="Basic and acidic residues" evidence="1">
    <location>
        <begin position="65"/>
        <end position="80"/>
    </location>
</feature>
<dbReference type="VEuPathDB" id="ToxoDB:EMH_0021750"/>
<keyword evidence="2" id="KW-0732">Signal</keyword>
<reference evidence="3" key="2">
    <citation type="submission" date="2013-10" db="EMBL/GenBank/DDBJ databases">
        <authorList>
            <person name="Aslett M."/>
        </authorList>
    </citation>
    <scope>NUCLEOTIDE SEQUENCE [LARGE SCALE GENOMIC DNA]</scope>
    <source>
        <strain evidence="3">Houghton</strain>
    </source>
</reference>
<dbReference type="Pfam" id="PF11054">
    <property type="entry name" value="Surface_antigen"/>
    <property type="match status" value="1"/>
</dbReference>
<proteinExistence type="predicted"/>
<accession>U6KGZ5</accession>
<dbReference type="Proteomes" id="UP000030744">
    <property type="component" value="Unassembled WGS sequence"/>
</dbReference>
<evidence type="ECO:0000256" key="1">
    <source>
        <dbReference type="SAM" id="MobiDB-lite"/>
    </source>
</evidence>
<sequence>MAALKLFSLASASVLVMANAVHQNAKQSPLTTRAVTATYTVNLGTAGVCLDEINAAREKAGLTHFKEASDGEHQLPKAEVEETDSPHTSPWDPVCKALIEEEAEKPQESRESNGFNSGTYAFMALESETPDCAAAVNHWKDAASNFTTIPPPKKNELNLYDKQQNVSFVALYNPSNNAAADCRVVTCTRPAASDNSPSNFRSTAEEKKGYALLCMTTPEALKDNEAPFTDEQWNKIKASLTGSAAAVAPSLLAVAIAALGLLAL</sequence>
<reference evidence="3" key="1">
    <citation type="submission" date="2013-10" db="EMBL/GenBank/DDBJ databases">
        <title>Genomic analysis of the causative agents of coccidiosis in chickens.</title>
        <authorList>
            <person name="Reid A.J."/>
            <person name="Blake D."/>
            <person name="Billington K."/>
            <person name="Browne H."/>
            <person name="Dunn M."/>
            <person name="Hung S."/>
            <person name="Kawahara F."/>
            <person name="Miranda-Saavedra D."/>
            <person name="Mourier T."/>
            <person name="Nagra H."/>
            <person name="Otto T.D."/>
            <person name="Rawlings N."/>
            <person name="Sanchez A."/>
            <person name="Sanders M."/>
            <person name="Subramaniam C."/>
            <person name="Tay Y."/>
            <person name="Dear P."/>
            <person name="Doerig C."/>
            <person name="Gruber A."/>
            <person name="Parkinson J."/>
            <person name="Shirley M."/>
            <person name="Wan K.L."/>
            <person name="Berriman M."/>
            <person name="Tomley F."/>
            <person name="Pain A."/>
        </authorList>
    </citation>
    <scope>NUCLEOTIDE SEQUENCE [LARGE SCALE GENOMIC DNA]</scope>
    <source>
        <strain evidence="3">Houghton</strain>
    </source>
</reference>
<dbReference type="GeneID" id="25377061"/>
<gene>
    <name evidence="3" type="ORF">EMH_0021750</name>
</gene>
<keyword evidence="4" id="KW-1185">Reference proteome</keyword>
<evidence type="ECO:0000256" key="2">
    <source>
        <dbReference type="SAM" id="SignalP"/>
    </source>
</evidence>
<feature type="chain" id="PRO_5004673390" evidence="2">
    <location>
        <begin position="19"/>
        <end position="264"/>
    </location>
</feature>